<gene>
    <name evidence="2" type="ORF">JQ615_34740</name>
</gene>
<proteinExistence type="predicted"/>
<sequence>MTYGHLEFSRADGRERHKRSKRVTLIIAWRHAAAMFERSEALYDAMIAVLGLAPIAIVAFAALM</sequence>
<accession>A0ABS5FUR1</accession>
<protein>
    <submittedName>
        <fullName evidence="2">Uncharacterized protein</fullName>
    </submittedName>
</protein>
<dbReference type="RefSeq" id="WP_212398922.1">
    <property type="nucleotide sequence ID" value="NZ_JAFCJH010000056.1"/>
</dbReference>
<organism evidence="2 3">
    <name type="scientific">Bradyrhizobium jicamae</name>
    <dbReference type="NCBI Taxonomy" id="280332"/>
    <lineage>
        <taxon>Bacteria</taxon>
        <taxon>Pseudomonadati</taxon>
        <taxon>Pseudomonadota</taxon>
        <taxon>Alphaproteobacteria</taxon>
        <taxon>Hyphomicrobiales</taxon>
        <taxon>Nitrobacteraceae</taxon>
        <taxon>Bradyrhizobium</taxon>
    </lineage>
</organism>
<evidence type="ECO:0000313" key="3">
    <source>
        <dbReference type="Proteomes" id="UP001315278"/>
    </source>
</evidence>
<evidence type="ECO:0000313" key="2">
    <source>
        <dbReference type="EMBL" id="MBR0800534.1"/>
    </source>
</evidence>
<comment type="caution">
    <text evidence="2">The sequence shown here is derived from an EMBL/GenBank/DDBJ whole genome shotgun (WGS) entry which is preliminary data.</text>
</comment>
<name>A0ABS5FUR1_9BRAD</name>
<dbReference type="Proteomes" id="UP001315278">
    <property type="component" value="Unassembled WGS sequence"/>
</dbReference>
<feature type="transmembrane region" description="Helical" evidence="1">
    <location>
        <begin position="45"/>
        <end position="63"/>
    </location>
</feature>
<reference evidence="3" key="1">
    <citation type="journal article" date="2021" name="ISME J.">
        <title>Evolutionary origin and ecological implication of a unique nif island in free-living Bradyrhizobium lineages.</title>
        <authorList>
            <person name="Tao J."/>
        </authorList>
    </citation>
    <scope>NUCLEOTIDE SEQUENCE [LARGE SCALE GENOMIC DNA]</scope>
    <source>
        <strain evidence="3">SZCCT0434</strain>
    </source>
</reference>
<keyword evidence="1" id="KW-0812">Transmembrane</keyword>
<keyword evidence="1" id="KW-0472">Membrane</keyword>
<evidence type="ECO:0000256" key="1">
    <source>
        <dbReference type="SAM" id="Phobius"/>
    </source>
</evidence>
<dbReference type="EMBL" id="JAFCJH010000056">
    <property type="protein sequence ID" value="MBR0800534.1"/>
    <property type="molecule type" value="Genomic_DNA"/>
</dbReference>
<keyword evidence="3" id="KW-1185">Reference proteome</keyword>
<keyword evidence="1" id="KW-1133">Transmembrane helix</keyword>